<sequence length="189" mass="21541">MAITDLPSDWSFWILLPDREEGPEVVDASWNVELKEPLFFAQEEFTFISPFQVNAHARWADQSVMVEIDLEATISVPCVRCLELTDIALRTHFMYLYSLRDFVSSGREQEADEHIVLVDSLENRLDITPQVWESLILSLPLHPLCREECKGLCPICGASLNEGDCGCNRQAIDPRLSDLLKMKEDDLEA</sequence>
<organism evidence="1 2">
    <name type="scientific">Aminobacterium colombiense (strain DSM 12261 / ALA-1)</name>
    <dbReference type="NCBI Taxonomy" id="572547"/>
    <lineage>
        <taxon>Bacteria</taxon>
        <taxon>Thermotogati</taxon>
        <taxon>Synergistota</taxon>
        <taxon>Synergistia</taxon>
        <taxon>Synergistales</taxon>
        <taxon>Aminobacteriaceae</taxon>
        <taxon>Aminobacterium</taxon>
    </lineage>
</organism>
<dbReference type="InterPro" id="IPR003772">
    <property type="entry name" value="YceD"/>
</dbReference>
<dbReference type="STRING" id="572547.Amico_1070"/>
<proteinExistence type="predicted"/>
<dbReference type="Proteomes" id="UP000002366">
    <property type="component" value="Chromosome"/>
</dbReference>
<dbReference type="Pfam" id="PF02620">
    <property type="entry name" value="YceD"/>
    <property type="match status" value="1"/>
</dbReference>
<evidence type="ECO:0008006" key="3">
    <source>
        <dbReference type="Google" id="ProtNLM"/>
    </source>
</evidence>
<reference evidence="1 2" key="1">
    <citation type="journal article" date="2010" name="Stand. Genomic Sci.">
        <title>Complete genome sequence of Aminobacterium colombiense type strain (ALA-1).</title>
        <authorList>
            <person name="Chertkov O."/>
            <person name="Sikorski J."/>
            <person name="Brambilla E."/>
            <person name="Lapidus A."/>
            <person name="Copeland A."/>
            <person name="Glavina Del Rio T."/>
            <person name="Nolan M."/>
            <person name="Lucas S."/>
            <person name="Tice H."/>
            <person name="Cheng J.F."/>
            <person name="Han C."/>
            <person name="Detter J.C."/>
            <person name="Bruce D."/>
            <person name="Tapia R."/>
            <person name="Goodwin L."/>
            <person name="Pitluck S."/>
            <person name="Liolios K."/>
            <person name="Ivanova N."/>
            <person name="Mavromatis K."/>
            <person name="Ovchinnikova G."/>
            <person name="Pati A."/>
            <person name="Chen A."/>
            <person name="Palaniappan K."/>
            <person name="Land M."/>
            <person name="Hauser L."/>
            <person name="Chang Y.J."/>
            <person name="Jeffries C.D."/>
            <person name="Spring S."/>
            <person name="Rohde M."/>
            <person name="Goker M."/>
            <person name="Bristow J."/>
            <person name="Eisen J.A."/>
            <person name="Markowitz V."/>
            <person name="Hugenholtz P."/>
            <person name="Kyrpides N.C."/>
            <person name="Klenk H.P."/>
        </authorList>
    </citation>
    <scope>NUCLEOTIDE SEQUENCE [LARGE SCALE GENOMIC DNA]</scope>
    <source>
        <strain evidence="2">DSM 12261 / ALA-1</strain>
    </source>
</reference>
<evidence type="ECO:0000313" key="2">
    <source>
        <dbReference type="Proteomes" id="UP000002366"/>
    </source>
</evidence>
<keyword evidence="2" id="KW-1185">Reference proteome</keyword>
<dbReference type="PANTHER" id="PTHR34374">
    <property type="entry name" value="LARGE RIBOSOMAL RNA SUBUNIT ACCUMULATION PROTEIN YCED HOMOLOG 1, CHLOROPLASTIC"/>
    <property type="match status" value="1"/>
</dbReference>
<dbReference type="OrthoDB" id="9790372at2"/>
<gene>
    <name evidence="1" type="ordered locus">Amico_1070</name>
</gene>
<dbReference type="PANTHER" id="PTHR34374:SF1">
    <property type="entry name" value="LARGE RIBOSOMAL RNA SUBUNIT ACCUMULATION PROTEIN YCED HOMOLOG 1, CHLOROPLASTIC"/>
    <property type="match status" value="1"/>
</dbReference>
<dbReference type="EMBL" id="CP001997">
    <property type="protein sequence ID" value="ADE57194.1"/>
    <property type="molecule type" value="Genomic_DNA"/>
</dbReference>
<dbReference type="RefSeq" id="WP_013048457.1">
    <property type="nucleotide sequence ID" value="NC_014011.1"/>
</dbReference>
<accession>D5EF62</accession>
<dbReference type="HOGENOM" id="CLU_100236_1_0_0"/>
<dbReference type="AlphaFoldDB" id="D5EF62"/>
<dbReference type="eggNOG" id="COG1399">
    <property type="taxonomic scope" value="Bacteria"/>
</dbReference>
<dbReference type="KEGG" id="aco:Amico_1070"/>
<evidence type="ECO:0000313" key="1">
    <source>
        <dbReference type="EMBL" id="ADE57194.1"/>
    </source>
</evidence>
<protein>
    <recommendedName>
        <fullName evidence="3">DUF177 domain-containing protein</fullName>
    </recommendedName>
</protein>
<name>D5EF62_AMICL</name>